<dbReference type="GO" id="GO:0016853">
    <property type="term" value="F:isomerase activity"/>
    <property type="evidence" value="ECO:0007669"/>
    <property type="project" value="UniProtKB-KW"/>
</dbReference>
<dbReference type="Pfam" id="PF00378">
    <property type="entry name" value="ECH_1"/>
    <property type="match status" value="1"/>
</dbReference>
<dbReference type="Gene3D" id="3.90.226.10">
    <property type="entry name" value="2-enoyl-CoA Hydratase, Chain A, domain 1"/>
    <property type="match status" value="1"/>
</dbReference>
<dbReference type="GO" id="GO:0006635">
    <property type="term" value="P:fatty acid beta-oxidation"/>
    <property type="evidence" value="ECO:0007669"/>
    <property type="project" value="TreeGrafter"/>
</dbReference>
<evidence type="ECO:0000313" key="3">
    <source>
        <dbReference type="EMBL" id="MTD12330.1"/>
    </source>
</evidence>
<dbReference type="EMBL" id="WLYK01000001">
    <property type="protein sequence ID" value="MTD12330.1"/>
    <property type="molecule type" value="Genomic_DNA"/>
</dbReference>
<dbReference type="PANTHER" id="PTHR11941">
    <property type="entry name" value="ENOYL-COA HYDRATASE-RELATED"/>
    <property type="match status" value="1"/>
</dbReference>
<organism evidence="3 4">
    <name type="scientific">Nakamurella alba</name>
    <dbReference type="NCBI Taxonomy" id="2665158"/>
    <lineage>
        <taxon>Bacteria</taxon>
        <taxon>Bacillati</taxon>
        <taxon>Actinomycetota</taxon>
        <taxon>Actinomycetes</taxon>
        <taxon>Nakamurellales</taxon>
        <taxon>Nakamurellaceae</taxon>
        <taxon>Nakamurella</taxon>
    </lineage>
</organism>
<evidence type="ECO:0000313" key="4">
    <source>
        <dbReference type="Proteomes" id="UP000460221"/>
    </source>
</evidence>
<dbReference type="PROSITE" id="PS00166">
    <property type="entry name" value="ENOYL_COA_HYDRATASE"/>
    <property type="match status" value="1"/>
</dbReference>
<dbReference type="PANTHER" id="PTHR11941:SF54">
    <property type="entry name" value="ENOYL-COA HYDRATASE, MITOCHONDRIAL"/>
    <property type="match status" value="1"/>
</dbReference>
<evidence type="ECO:0000256" key="2">
    <source>
        <dbReference type="RuleBase" id="RU003707"/>
    </source>
</evidence>
<dbReference type="InterPro" id="IPR029045">
    <property type="entry name" value="ClpP/crotonase-like_dom_sf"/>
</dbReference>
<reference evidence="3 4" key="1">
    <citation type="submission" date="2019-11" db="EMBL/GenBank/DDBJ databases">
        <authorList>
            <person name="Jiang L.-Q."/>
        </authorList>
    </citation>
    <scope>NUCLEOTIDE SEQUENCE [LARGE SCALE GENOMIC DNA]</scope>
    <source>
        <strain evidence="3 4">YIM 132087</strain>
    </source>
</reference>
<comment type="similarity">
    <text evidence="1 2">Belongs to the enoyl-CoA hydratase/isomerase family.</text>
</comment>
<keyword evidence="3" id="KW-0413">Isomerase</keyword>
<accession>A0A7K1FE37</accession>
<name>A0A7K1FE37_9ACTN</name>
<dbReference type="Proteomes" id="UP000460221">
    <property type="component" value="Unassembled WGS sequence"/>
</dbReference>
<dbReference type="AlphaFoldDB" id="A0A7K1FE37"/>
<evidence type="ECO:0000256" key="1">
    <source>
        <dbReference type="ARBA" id="ARBA00005254"/>
    </source>
</evidence>
<dbReference type="RefSeq" id="WP_154766415.1">
    <property type="nucleotide sequence ID" value="NZ_WLYK01000001.1"/>
</dbReference>
<protein>
    <submittedName>
        <fullName evidence="3">Enoyl-CoA hydratase/isomerase family protein</fullName>
    </submittedName>
</protein>
<comment type="caution">
    <text evidence="3">The sequence shown here is derived from an EMBL/GenBank/DDBJ whole genome shotgun (WGS) entry which is preliminary data.</text>
</comment>
<dbReference type="InterPro" id="IPR001753">
    <property type="entry name" value="Enoyl-CoA_hydra/iso"/>
</dbReference>
<sequence length="268" mass="29326">MSIDTAATTDELDTGRVVTLRREEPGIAVITIDAPPANVLTIQARREIGEIFDLLDADDSVRAVLITSAIKVFTAGGDLREDQNLDAADARAYIDGWLGLCERIAEYRAPVIAAINGGALGGGLEFVLSCDIRIASTDAFFVAAGVNVGLIVNFWRLPRLIGLGPAKEILLTGSRISAEQAYNWGLVTELHAPEDLYEAGLAKARRIATRAPLSVEATKYSANRTMDLSAEQSDEFQRQQFVKMFLTEDHQEALRAFFGKRDGDYHRR</sequence>
<gene>
    <name evidence="3" type="ORF">GIS00_00035</name>
</gene>
<dbReference type="CDD" id="cd06558">
    <property type="entry name" value="crotonase-like"/>
    <property type="match status" value="1"/>
</dbReference>
<dbReference type="InterPro" id="IPR018376">
    <property type="entry name" value="Enoyl-CoA_hyd/isom_CS"/>
</dbReference>
<keyword evidence="4" id="KW-1185">Reference proteome</keyword>
<proteinExistence type="inferred from homology"/>
<dbReference type="SUPFAM" id="SSF52096">
    <property type="entry name" value="ClpP/crotonase"/>
    <property type="match status" value="1"/>
</dbReference>